<protein>
    <submittedName>
        <fullName evidence="1">Uncharacterized protein</fullName>
    </submittedName>
</protein>
<dbReference type="EMBL" id="AP019377">
    <property type="protein sequence ID" value="BBH92107.1"/>
    <property type="molecule type" value="Genomic_DNA"/>
</dbReference>
<name>A0A455SUQ6_9CHLR</name>
<accession>A0A455SUQ6</accession>
<dbReference type="AlphaFoldDB" id="A0A455SUQ6"/>
<sequence>MLCNTYWGRGFTFLAGASISVYLPDLGTGAEASYLSTTSQVYSNMVYAFIPTVTIEVIVGPTQVIATTIPGVHSLSTAA</sequence>
<organism evidence="1">
    <name type="scientific">Thermogemmatispora argillosa</name>
    <dbReference type="NCBI Taxonomy" id="2045280"/>
    <lineage>
        <taxon>Bacteria</taxon>
        <taxon>Bacillati</taxon>
        <taxon>Chloroflexota</taxon>
        <taxon>Ktedonobacteria</taxon>
        <taxon>Thermogemmatisporales</taxon>
        <taxon>Thermogemmatisporaceae</taxon>
        <taxon>Thermogemmatispora</taxon>
    </lineage>
</organism>
<proteinExistence type="predicted"/>
<reference evidence="1" key="1">
    <citation type="submission" date="2018-12" db="EMBL/GenBank/DDBJ databases">
        <title>Novel natural products biosynthetic potential of the class Ktedonobacteria.</title>
        <authorList>
            <person name="Zheng Y."/>
            <person name="Saitou A."/>
            <person name="Wang C.M."/>
            <person name="Toyoda A."/>
            <person name="Minakuchi Y."/>
            <person name="Sekiguchi Y."/>
            <person name="Ueda K."/>
            <person name="Takano H."/>
            <person name="Sakai Y."/>
            <person name="Yokota A."/>
            <person name="Yabe S."/>
        </authorList>
    </citation>
    <scope>NUCLEOTIDE SEQUENCE</scope>
    <source>
        <strain evidence="1">A3-2</strain>
    </source>
</reference>
<evidence type="ECO:0000313" key="1">
    <source>
        <dbReference type="EMBL" id="BBH92107.1"/>
    </source>
</evidence>
<gene>
    <name evidence="1" type="ORF">KTA_03060</name>
</gene>